<accession>A0ABW0LTH0</accession>
<dbReference type="EMBL" id="JBHSMH010000009">
    <property type="protein sequence ID" value="MFC5468287.1"/>
    <property type="molecule type" value="Genomic_DNA"/>
</dbReference>
<keyword evidence="2" id="KW-1185">Reference proteome</keyword>
<proteinExistence type="predicted"/>
<comment type="caution">
    <text evidence="1">The sequence shown here is derived from an EMBL/GenBank/DDBJ whole genome shotgun (WGS) entry which is preliminary data.</text>
</comment>
<evidence type="ECO:0000313" key="1">
    <source>
        <dbReference type="EMBL" id="MFC5468287.1"/>
    </source>
</evidence>
<dbReference type="Proteomes" id="UP001596105">
    <property type="component" value="Unassembled WGS sequence"/>
</dbReference>
<name>A0ABW0LTH0_9BACL</name>
<dbReference type="RefSeq" id="WP_209751850.1">
    <property type="nucleotide sequence ID" value="NZ_JBHSMH010000009.1"/>
</dbReference>
<gene>
    <name evidence="1" type="ORF">ACFPPD_06105</name>
</gene>
<sequence length="48" mass="5674">MMNASYYGVIENKLQWNPETDRHFFPYAPQLRDVGTPFFAARLRPLTI</sequence>
<protein>
    <submittedName>
        <fullName evidence="1">Uncharacterized protein</fullName>
    </submittedName>
</protein>
<reference evidence="2" key="1">
    <citation type="journal article" date="2019" name="Int. J. Syst. Evol. Microbiol.">
        <title>The Global Catalogue of Microorganisms (GCM) 10K type strain sequencing project: providing services to taxonomists for standard genome sequencing and annotation.</title>
        <authorList>
            <consortium name="The Broad Institute Genomics Platform"/>
            <consortium name="The Broad Institute Genome Sequencing Center for Infectious Disease"/>
            <person name="Wu L."/>
            <person name="Ma J."/>
        </authorList>
    </citation>
    <scope>NUCLEOTIDE SEQUENCE [LARGE SCALE GENOMIC DNA]</scope>
    <source>
        <strain evidence="2">CCUG 57113</strain>
    </source>
</reference>
<evidence type="ECO:0000313" key="2">
    <source>
        <dbReference type="Proteomes" id="UP001596105"/>
    </source>
</evidence>
<organism evidence="1 2">
    <name type="scientific">Cohnella suwonensis</name>
    <dbReference type="NCBI Taxonomy" id="696072"/>
    <lineage>
        <taxon>Bacteria</taxon>
        <taxon>Bacillati</taxon>
        <taxon>Bacillota</taxon>
        <taxon>Bacilli</taxon>
        <taxon>Bacillales</taxon>
        <taxon>Paenibacillaceae</taxon>
        <taxon>Cohnella</taxon>
    </lineage>
</organism>